<dbReference type="PANTHER" id="PTHR36838">
    <property type="entry name" value="AUXIN EFFLUX CARRIER FAMILY PROTEIN"/>
    <property type="match status" value="1"/>
</dbReference>
<keyword evidence="5 7" id="KW-1133">Transmembrane helix</keyword>
<evidence type="ECO:0000256" key="2">
    <source>
        <dbReference type="ARBA" id="ARBA00022448"/>
    </source>
</evidence>
<dbReference type="Proteomes" id="UP000541185">
    <property type="component" value="Unassembled WGS sequence"/>
</dbReference>
<keyword evidence="6 7" id="KW-0472">Membrane</keyword>
<evidence type="ECO:0000256" key="1">
    <source>
        <dbReference type="ARBA" id="ARBA00004141"/>
    </source>
</evidence>
<dbReference type="EMBL" id="JABBFX010000002">
    <property type="protein sequence ID" value="NML46239.1"/>
    <property type="molecule type" value="Genomic_DNA"/>
</dbReference>
<keyword evidence="9" id="KW-1185">Reference proteome</keyword>
<name>A0A848H9Q2_9BURK</name>
<keyword evidence="4 7" id="KW-0812">Transmembrane</keyword>
<evidence type="ECO:0000313" key="9">
    <source>
        <dbReference type="Proteomes" id="UP000541185"/>
    </source>
</evidence>
<dbReference type="PANTHER" id="PTHR36838:SF3">
    <property type="entry name" value="TRANSPORTER AUXIN EFFLUX CARRIER EC FAMILY"/>
    <property type="match status" value="1"/>
</dbReference>
<evidence type="ECO:0000256" key="5">
    <source>
        <dbReference type="ARBA" id="ARBA00022989"/>
    </source>
</evidence>
<protein>
    <submittedName>
        <fullName evidence="8">AEC family transporter</fullName>
    </submittedName>
</protein>
<dbReference type="GO" id="GO:0055085">
    <property type="term" value="P:transmembrane transport"/>
    <property type="evidence" value="ECO:0007669"/>
    <property type="project" value="InterPro"/>
</dbReference>
<accession>A0A848H9Q2</accession>
<dbReference type="AlphaFoldDB" id="A0A848H9Q2"/>
<sequence length="315" mass="33424">MLAILALTGPIYAIVAVGWLCTRYGLFDRTDMRVFGKYVVNLALPALLFTAIAQRRFGEVLQPVFLAAYGLGSLASLLLGLLWARRVARKRVSASAIAGLGMACPNSSFIGFPVVAQVFGPTVAGIGLAMALLVENFFTIPLALAIADSDGGGEGSVDAALRRSLRSISRNPMIWGIVAGFVFSFFRWELPEPVARTVNLFATACGSLSLFVIGGSLAGIRIHGPVARDAGVVAIGKLLVHPLAVLCLVLLLPPMERQLQLAVVVMAAVPMMGIYPILAQKYGHDTDAAAAQLGTTVASFFTLTALLWVVQHFWA</sequence>
<evidence type="ECO:0000256" key="4">
    <source>
        <dbReference type="ARBA" id="ARBA00022692"/>
    </source>
</evidence>
<feature type="transmembrane region" description="Helical" evidence="7">
    <location>
        <begin position="259"/>
        <end position="278"/>
    </location>
</feature>
<feature type="transmembrane region" description="Helical" evidence="7">
    <location>
        <begin position="168"/>
        <end position="188"/>
    </location>
</feature>
<evidence type="ECO:0000256" key="6">
    <source>
        <dbReference type="ARBA" id="ARBA00023136"/>
    </source>
</evidence>
<dbReference type="RefSeq" id="WP_169420515.1">
    <property type="nucleotide sequence ID" value="NZ_JABBFX010000002.1"/>
</dbReference>
<keyword evidence="2" id="KW-0813">Transport</keyword>
<gene>
    <name evidence="8" type="ORF">HHL11_20995</name>
</gene>
<feature type="transmembrane region" description="Helical" evidence="7">
    <location>
        <begin position="232"/>
        <end position="253"/>
    </location>
</feature>
<dbReference type="GO" id="GO:0016020">
    <property type="term" value="C:membrane"/>
    <property type="evidence" value="ECO:0007669"/>
    <property type="project" value="UniProtKB-SubCell"/>
</dbReference>
<dbReference type="Pfam" id="PF03547">
    <property type="entry name" value="Mem_trans"/>
    <property type="match status" value="1"/>
</dbReference>
<feature type="transmembrane region" description="Helical" evidence="7">
    <location>
        <begin position="63"/>
        <end position="84"/>
    </location>
</feature>
<feature type="transmembrane region" description="Helical" evidence="7">
    <location>
        <begin position="38"/>
        <end position="57"/>
    </location>
</feature>
<feature type="transmembrane region" description="Helical" evidence="7">
    <location>
        <begin position="290"/>
        <end position="310"/>
    </location>
</feature>
<evidence type="ECO:0000313" key="8">
    <source>
        <dbReference type="EMBL" id="NML46239.1"/>
    </source>
</evidence>
<proteinExistence type="predicted"/>
<comment type="caution">
    <text evidence="8">The sequence shown here is derived from an EMBL/GenBank/DDBJ whole genome shotgun (WGS) entry which is preliminary data.</text>
</comment>
<organism evidence="8 9">
    <name type="scientific">Ramlibacter agri</name>
    <dbReference type="NCBI Taxonomy" id="2728837"/>
    <lineage>
        <taxon>Bacteria</taxon>
        <taxon>Pseudomonadati</taxon>
        <taxon>Pseudomonadota</taxon>
        <taxon>Betaproteobacteria</taxon>
        <taxon>Burkholderiales</taxon>
        <taxon>Comamonadaceae</taxon>
        <taxon>Ramlibacter</taxon>
    </lineage>
</organism>
<reference evidence="8 9" key="1">
    <citation type="submission" date="2020-04" db="EMBL/GenBank/DDBJ databases">
        <title>Ramlibacter sp. G-1-2-2 isolated from soil.</title>
        <authorList>
            <person name="Dahal R.H."/>
        </authorList>
    </citation>
    <scope>NUCLEOTIDE SEQUENCE [LARGE SCALE GENOMIC DNA]</scope>
    <source>
        <strain evidence="8 9">G-1-2-2</strain>
    </source>
</reference>
<evidence type="ECO:0000256" key="7">
    <source>
        <dbReference type="SAM" id="Phobius"/>
    </source>
</evidence>
<feature type="transmembrane region" description="Helical" evidence="7">
    <location>
        <begin position="6"/>
        <end position="26"/>
    </location>
</feature>
<dbReference type="InterPro" id="IPR004776">
    <property type="entry name" value="Mem_transp_PIN-like"/>
</dbReference>
<evidence type="ECO:0000256" key="3">
    <source>
        <dbReference type="ARBA" id="ARBA00022475"/>
    </source>
</evidence>
<feature type="transmembrane region" description="Helical" evidence="7">
    <location>
        <begin position="200"/>
        <end position="220"/>
    </location>
</feature>
<comment type="subcellular location">
    <subcellularLocation>
        <location evidence="1">Membrane</location>
        <topology evidence="1">Multi-pass membrane protein</topology>
    </subcellularLocation>
</comment>
<keyword evidence="3" id="KW-1003">Cell membrane</keyword>